<evidence type="ECO:0000256" key="1">
    <source>
        <dbReference type="SAM" id="MobiDB-lite"/>
    </source>
</evidence>
<accession>A0A024FT27</accession>
<proteinExistence type="predicted"/>
<dbReference type="SMART" id="SM00456">
    <property type="entry name" value="WW"/>
    <property type="match status" value="1"/>
</dbReference>
<dbReference type="OrthoDB" id="10250320at2759"/>
<dbReference type="Pfam" id="PF00397">
    <property type="entry name" value="WW"/>
    <property type="match status" value="1"/>
</dbReference>
<dbReference type="GO" id="GO:0019901">
    <property type="term" value="F:protein kinase binding"/>
    <property type="evidence" value="ECO:0007669"/>
    <property type="project" value="InterPro"/>
</dbReference>
<dbReference type="InterPro" id="IPR001202">
    <property type="entry name" value="WW_dom"/>
</dbReference>
<sequence>MLVDSQSFLEKSLIALDAFKCTLEPFSAASHRRNHLVDQMLSCNQHRYRHPRNSLKSSWSQTQSKQQQIDCNETNRFLNCKNYRQNGIKEIQYDDDPTSNNVSCFPQRLDGRMRSTHGRQFLHRHSEPTLSSESYIIRQRKHSIEADLSAQTRSDWLVATDPKTGRLYYYHRITRETTWKRPIENCQQGRHDVSEVSAVMKKNVNSRIDTNLSSIKTRNRLATNMREASSSSKNSSIYRHKSAAHKDPISPQQQGYITNSRKSLRLVSDPVGSNARDRTNSTGSIFLRMGTMKVPDQNVMIDCVATILRSHLAHSSRSPIPHSAPFLVFNRPADLIRPKSITDSKMTDFLPTKIEITEFIKHIFMVGQMEVDCIIISLIYTEKLLKVTSGRLQLHTGNWRYILFTSMLLASKVWDDMSICNADFCKVWPEMNLKKINRLESAFLVNVKYQVRVSAAMYATYYFHLRSTCGHLDLQSTNPLSLERAHELQILSSEYQQRFSTKSLPRRRTRTLSNFACANGNNVIDRSEDKRPSKVNVSLEHLMELQVRGAGGNIFGIQASTT</sequence>
<gene>
    <name evidence="3" type="ORF">BN9_062500</name>
</gene>
<dbReference type="AlphaFoldDB" id="A0A024FT27"/>
<dbReference type="InterPro" id="IPR013922">
    <property type="entry name" value="Cyclin_PHO80-like"/>
</dbReference>
<evidence type="ECO:0000259" key="2">
    <source>
        <dbReference type="PROSITE" id="PS50020"/>
    </source>
</evidence>
<dbReference type="Proteomes" id="UP000053237">
    <property type="component" value="Unassembled WGS sequence"/>
</dbReference>
<organism evidence="3 4">
    <name type="scientific">Albugo candida</name>
    <dbReference type="NCBI Taxonomy" id="65357"/>
    <lineage>
        <taxon>Eukaryota</taxon>
        <taxon>Sar</taxon>
        <taxon>Stramenopiles</taxon>
        <taxon>Oomycota</taxon>
        <taxon>Peronosporomycetes</taxon>
        <taxon>Albuginales</taxon>
        <taxon>Albuginaceae</taxon>
        <taxon>Albugo</taxon>
    </lineage>
</organism>
<dbReference type="Gene3D" id="2.20.70.10">
    <property type="match status" value="1"/>
</dbReference>
<dbReference type="CDD" id="cd00201">
    <property type="entry name" value="WW"/>
    <property type="match status" value="1"/>
</dbReference>
<dbReference type="Pfam" id="PF08613">
    <property type="entry name" value="Cyclin"/>
    <property type="match status" value="1"/>
</dbReference>
<dbReference type="EMBL" id="CAIX01000096">
    <property type="protein sequence ID" value="CCI10136.1"/>
    <property type="molecule type" value="Genomic_DNA"/>
</dbReference>
<reference evidence="3 4" key="1">
    <citation type="submission" date="2012-05" db="EMBL/GenBank/DDBJ databases">
        <title>Recombination and specialization in a pathogen metapopulation.</title>
        <authorList>
            <person name="Gardiner A."/>
            <person name="Kemen E."/>
            <person name="Schultz-Larsen T."/>
            <person name="MacLean D."/>
            <person name="Van Oosterhout C."/>
            <person name="Jones J.D.G."/>
        </authorList>
    </citation>
    <scope>NUCLEOTIDE SEQUENCE [LARGE SCALE GENOMIC DNA]</scope>
    <source>
        <strain evidence="3 4">Ac Nc2</strain>
    </source>
</reference>
<dbReference type="InParanoid" id="A0A024FT27"/>
<dbReference type="PROSITE" id="PS01159">
    <property type="entry name" value="WW_DOMAIN_1"/>
    <property type="match status" value="1"/>
</dbReference>
<dbReference type="PROSITE" id="PS50020">
    <property type="entry name" value="WW_DOMAIN_2"/>
    <property type="match status" value="1"/>
</dbReference>
<keyword evidence="4" id="KW-1185">Reference proteome</keyword>
<dbReference type="InterPro" id="IPR036020">
    <property type="entry name" value="WW_dom_sf"/>
</dbReference>
<evidence type="ECO:0000313" key="3">
    <source>
        <dbReference type="EMBL" id="CCI10136.1"/>
    </source>
</evidence>
<comment type="caution">
    <text evidence="3">The sequence shown here is derived from an EMBL/GenBank/DDBJ whole genome shotgun (WGS) entry which is preliminary data.</text>
</comment>
<dbReference type="PANTHER" id="PTHR14248">
    <property type="entry name" value="CYCLIN Y, ISOFORM A"/>
    <property type="match status" value="1"/>
</dbReference>
<name>A0A024FT27_9STRA</name>
<dbReference type="CDD" id="cd20540">
    <property type="entry name" value="CYCLIN_CCNY_like"/>
    <property type="match status" value="1"/>
</dbReference>
<feature type="region of interest" description="Disordered" evidence="1">
    <location>
        <begin position="226"/>
        <end position="254"/>
    </location>
</feature>
<dbReference type="STRING" id="65357.A0A024FT27"/>
<feature type="domain" description="WW" evidence="2">
    <location>
        <begin position="150"/>
        <end position="184"/>
    </location>
</feature>
<feature type="compositionally biased region" description="Polar residues" evidence="1">
    <location>
        <begin position="226"/>
        <end position="237"/>
    </location>
</feature>
<dbReference type="Gene3D" id="1.10.472.10">
    <property type="entry name" value="Cyclin-like"/>
    <property type="match status" value="1"/>
</dbReference>
<protein>
    <recommendedName>
        <fullName evidence="2">WW domain-containing protein</fullName>
    </recommendedName>
</protein>
<dbReference type="SUPFAM" id="SSF51045">
    <property type="entry name" value="WW domain"/>
    <property type="match status" value="1"/>
</dbReference>
<evidence type="ECO:0000313" key="4">
    <source>
        <dbReference type="Proteomes" id="UP000053237"/>
    </source>
</evidence>